<feature type="domain" description="ABC transporter" evidence="5">
    <location>
        <begin position="5"/>
        <end position="244"/>
    </location>
</feature>
<protein>
    <submittedName>
        <fullName evidence="6">Putative ABC transporter ATP-binding protein</fullName>
    </submittedName>
</protein>
<evidence type="ECO:0000259" key="5">
    <source>
        <dbReference type="PROSITE" id="PS50893"/>
    </source>
</evidence>
<gene>
    <name evidence="6" type="ORF">IMCC3135_04190</name>
</gene>
<reference evidence="6 7" key="1">
    <citation type="submission" date="2016-12" db="EMBL/GenBank/DDBJ databases">
        <authorList>
            <person name="Song W.-J."/>
            <person name="Kurnit D.M."/>
        </authorList>
    </citation>
    <scope>NUCLEOTIDE SEQUENCE [LARGE SCALE GENOMIC DNA]</scope>
    <source>
        <strain evidence="6 7">IMCC3135</strain>
    </source>
</reference>
<dbReference type="PROSITE" id="PS00211">
    <property type="entry name" value="ABC_TRANSPORTER_1"/>
    <property type="match status" value="1"/>
</dbReference>
<dbReference type="PROSITE" id="PS50893">
    <property type="entry name" value="ABC_TRANSPORTER_2"/>
    <property type="match status" value="1"/>
</dbReference>
<dbReference type="InterPro" id="IPR017871">
    <property type="entry name" value="ABC_transporter-like_CS"/>
</dbReference>
<dbReference type="GO" id="GO:0005524">
    <property type="term" value="F:ATP binding"/>
    <property type="evidence" value="ECO:0007669"/>
    <property type="project" value="UniProtKB-KW"/>
</dbReference>
<dbReference type="InterPro" id="IPR027417">
    <property type="entry name" value="P-loop_NTPase"/>
</dbReference>
<dbReference type="Gene3D" id="3.40.50.300">
    <property type="entry name" value="P-loop containing nucleotide triphosphate hydrolases"/>
    <property type="match status" value="1"/>
</dbReference>
<dbReference type="Proteomes" id="UP000250079">
    <property type="component" value="Chromosome"/>
</dbReference>
<evidence type="ECO:0000313" key="7">
    <source>
        <dbReference type="Proteomes" id="UP000250079"/>
    </source>
</evidence>
<proteinExistence type="inferred from homology"/>
<dbReference type="CDD" id="cd03214">
    <property type="entry name" value="ABC_Iron-Siderophores_B12_Hemin"/>
    <property type="match status" value="1"/>
</dbReference>
<dbReference type="Pfam" id="PF00005">
    <property type="entry name" value="ABC_tran"/>
    <property type="match status" value="1"/>
</dbReference>
<evidence type="ECO:0000256" key="2">
    <source>
        <dbReference type="ARBA" id="ARBA00022448"/>
    </source>
</evidence>
<organism evidence="6 7">
    <name type="scientific">Granulosicoccus antarcticus IMCC3135</name>
    <dbReference type="NCBI Taxonomy" id="1192854"/>
    <lineage>
        <taxon>Bacteria</taxon>
        <taxon>Pseudomonadati</taxon>
        <taxon>Pseudomonadota</taxon>
        <taxon>Gammaproteobacteria</taxon>
        <taxon>Chromatiales</taxon>
        <taxon>Granulosicoccaceae</taxon>
        <taxon>Granulosicoccus</taxon>
    </lineage>
</organism>
<evidence type="ECO:0000256" key="3">
    <source>
        <dbReference type="ARBA" id="ARBA00022741"/>
    </source>
</evidence>
<dbReference type="PANTHER" id="PTHR42734">
    <property type="entry name" value="METAL TRANSPORT SYSTEM ATP-BINDING PROTEIN TM_0124-RELATED"/>
    <property type="match status" value="1"/>
</dbReference>
<dbReference type="SUPFAM" id="SSF52540">
    <property type="entry name" value="P-loop containing nucleoside triphosphate hydrolases"/>
    <property type="match status" value="1"/>
</dbReference>
<keyword evidence="4 6" id="KW-0067">ATP-binding</keyword>
<dbReference type="InterPro" id="IPR050153">
    <property type="entry name" value="Metal_Ion_Import_ABC"/>
</dbReference>
<dbReference type="InterPro" id="IPR003593">
    <property type="entry name" value="AAA+_ATPase"/>
</dbReference>
<dbReference type="FunFam" id="3.40.50.300:FF:000134">
    <property type="entry name" value="Iron-enterobactin ABC transporter ATP-binding protein"/>
    <property type="match status" value="1"/>
</dbReference>
<dbReference type="InterPro" id="IPR003439">
    <property type="entry name" value="ABC_transporter-like_ATP-bd"/>
</dbReference>
<evidence type="ECO:0000313" key="6">
    <source>
        <dbReference type="EMBL" id="ASJ70951.1"/>
    </source>
</evidence>
<evidence type="ECO:0000256" key="1">
    <source>
        <dbReference type="ARBA" id="ARBA00005417"/>
    </source>
</evidence>
<dbReference type="AlphaFoldDB" id="A0A2Z2NLV0"/>
<dbReference type="PANTHER" id="PTHR42734:SF6">
    <property type="entry name" value="MOLYBDATE IMPORT ATP-BINDING PROTEIN MOLC"/>
    <property type="match status" value="1"/>
</dbReference>
<comment type="similarity">
    <text evidence="1">Belongs to the ABC transporter superfamily.</text>
</comment>
<dbReference type="KEGG" id="gai:IMCC3135_04190"/>
<accession>A0A2Z2NLV0</accession>
<dbReference type="RefSeq" id="WP_205737895.1">
    <property type="nucleotide sequence ID" value="NZ_CP018632.1"/>
</dbReference>
<dbReference type="SMART" id="SM00382">
    <property type="entry name" value="AAA"/>
    <property type="match status" value="1"/>
</dbReference>
<keyword evidence="3" id="KW-0547">Nucleotide-binding</keyword>
<name>A0A2Z2NLV0_9GAMM</name>
<dbReference type="EMBL" id="CP018632">
    <property type="protein sequence ID" value="ASJ70951.1"/>
    <property type="molecule type" value="Genomic_DNA"/>
</dbReference>
<evidence type="ECO:0000256" key="4">
    <source>
        <dbReference type="ARBA" id="ARBA00022840"/>
    </source>
</evidence>
<dbReference type="GO" id="GO:0016887">
    <property type="term" value="F:ATP hydrolysis activity"/>
    <property type="evidence" value="ECO:0007669"/>
    <property type="project" value="InterPro"/>
</dbReference>
<keyword evidence="2" id="KW-0813">Transport</keyword>
<keyword evidence="7" id="KW-1185">Reference proteome</keyword>
<sequence length="272" mass="28983">MELSLRTHQLSIGHGGLSLCRGIDFNLSSGQILCLLGPNGCGKTTLFKTILGLLPPVDGDIILNGTSICELSRTRLARQIAYVPQQHAPPFPYTTAEVVMMARAAHLPLFGQPGKQDYLAVDNALSQLGISSLANQDYSQLSGGQRQLILIARALAQETPFIIMDEPTASLDFGNEAIVMRQIAALTRTMASANRGIILSTHNPDQAFTLNADVLLMHAQSVIGQGRPQQALTADKLSLAYGTPVSVEQTQSGHTVCVPTYSPASPSMPALP</sequence>